<sequence>MTEKSRKYLFDILLAIDLIEKFIVDITDFNSYQNDLKTQSAVERQLAIIGEALNQLKKIDPDLEIENAKQIIAFRNRLIHAYDSIDNSIVWAIINRFLKNIKAEIQELIK</sequence>
<evidence type="ECO:0000313" key="7">
    <source>
        <dbReference type="EMBL" id="EIJ40305.1"/>
    </source>
</evidence>
<dbReference type="InterPro" id="IPR008201">
    <property type="entry name" value="HepT-like"/>
</dbReference>
<gene>
    <name evidence="7" type="ORF">JoomaDRAFT_3360</name>
</gene>
<dbReference type="PANTHER" id="PTHR34139:SF1">
    <property type="entry name" value="RNASE MJ1380-RELATED"/>
    <property type="match status" value="1"/>
</dbReference>
<dbReference type="Gene3D" id="1.20.120.580">
    <property type="entry name" value="bsu32300-like"/>
    <property type="match status" value="1"/>
</dbReference>
<keyword evidence="1" id="KW-0597">Phosphoprotein</keyword>
<keyword evidence="5" id="KW-0378">Hydrolase</keyword>
<dbReference type="GO" id="GO:0016787">
    <property type="term" value="F:hydrolase activity"/>
    <property type="evidence" value="ECO:0007669"/>
    <property type="project" value="UniProtKB-KW"/>
</dbReference>
<protein>
    <recommendedName>
        <fullName evidence="9">DUF86 domain-containing protein</fullName>
    </recommendedName>
</protein>
<proteinExistence type="inferred from homology"/>
<dbReference type="GO" id="GO:0004540">
    <property type="term" value="F:RNA nuclease activity"/>
    <property type="evidence" value="ECO:0007669"/>
    <property type="project" value="InterPro"/>
</dbReference>
<accession>I3C9L2</accession>
<dbReference type="InterPro" id="IPR051813">
    <property type="entry name" value="HepT_RNase_toxin"/>
</dbReference>
<dbReference type="HOGENOM" id="CLU_142825_3_2_10"/>
<dbReference type="PANTHER" id="PTHR34139">
    <property type="entry name" value="UPF0331 PROTEIN MJ0127"/>
    <property type="match status" value="1"/>
</dbReference>
<dbReference type="GO" id="GO:0110001">
    <property type="term" value="C:toxin-antitoxin complex"/>
    <property type="evidence" value="ECO:0007669"/>
    <property type="project" value="InterPro"/>
</dbReference>
<dbReference type="EMBL" id="JH651379">
    <property type="protein sequence ID" value="EIJ40305.1"/>
    <property type="molecule type" value="Genomic_DNA"/>
</dbReference>
<evidence type="ECO:0000256" key="6">
    <source>
        <dbReference type="ARBA" id="ARBA00024207"/>
    </source>
</evidence>
<keyword evidence="4" id="KW-0547">Nucleotide-binding</keyword>
<dbReference type="STRING" id="926559.JoomaDRAFT_3360"/>
<dbReference type="eggNOG" id="COG2361">
    <property type="taxonomic scope" value="Bacteria"/>
</dbReference>
<keyword evidence="8" id="KW-1185">Reference proteome</keyword>
<dbReference type="RefSeq" id="WP_008614511.1">
    <property type="nucleotide sequence ID" value="NZ_JH651379.1"/>
</dbReference>
<evidence type="ECO:0000256" key="1">
    <source>
        <dbReference type="ARBA" id="ARBA00022553"/>
    </source>
</evidence>
<organism evidence="7 8">
    <name type="scientific">Galbibacter orientalis DSM 19592</name>
    <dbReference type="NCBI Taxonomy" id="926559"/>
    <lineage>
        <taxon>Bacteria</taxon>
        <taxon>Pseudomonadati</taxon>
        <taxon>Bacteroidota</taxon>
        <taxon>Flavobacteriia</taxon>
        <taxon>Flavobacteriales</taxon>
        <taxon>Flavobacteriaceae</taxon>
        <taxon>Galbibacter</taxon>
    </lineage>
</organism>
<keyword evidence="3" id="KW-0540">Nuclease</keyword>
<evidence type="ECO:0000256" key="4">
    <source>
        <dbReference type="ARBA" id="ARBA00022741"/>
    </source>
</evidence>
<evidence type="ECO:0000256" key="3">
    <source>
        <dbReference type="ARBA" id="ARBA00022722"/>
    </source>
</evidence>
<evidence type="ECO:0000313" key="8">
    <source>
        <dbReference type="Proteomes" id="UP000004690"/>
    </source>
</evidence>
<evidence type="ECO:0000256" key="2">
    <source>
        <dbReference type="ARBA" id="ARBA00022649"/>
    </source>
</evidence>
<keyword evidence="2" id="KW-1277">Toxin-antitoxin system</keyword>
<dbReference type="GO" id="GO:0000166">
    <property type="term" value="F:nucleotide binding"/>
    <property type="evidence" value="ECO:0007669"/>
    <property type="project" value="UniProtKB-KW"/>
</dbReference>
<evidence type="ECO:0008006" key="9">
    <source>
        <dbReference type="Google" id="ProtNLM"/>
    </source>
</evidence>
<dbReference type="AlphaFoldDB" id="I3C9L2"/>
<evidence type="ECO:0000256" key="5">
    <source>
        <dbReference type="ARBA" id="ARBA00022801"/>
    </source>
</evidence>
<dbReference type="Pfam" id="PF01934">
    <property type="entry name" value="HepT-like"/>
    <property type="match status" value="1"/>
</dbReference>
<dbReference type="OrthoDB" id="955324at2"/>
<reference evidence="7 8" key="1">
    <citation type="submission" date="2012-02" db="EMBL/GenBank/DDBJ databases">
        <title>Improved High-Quality Draft genome of Joostella marina DSM 19592.</title>
        <authorList>
            <consortium name="US DOE Joint Genome Institute (JGI-PGF)"/>
            <person name="Lucas S."/>
            <person name="Copeland A."/>
            <person name="Lapidus A."/>
            <person name="Bruce D."/>
            <person name="Goodwin L."/>
            <person name="Pitluck S."/>
            <person name="Peters L."/>
            <person name="Chertkov O."/>
            <person name="Ovchinnikova G."/>
            <person name="Kyrpides N."/>
            <person name="Mavromatis K."/>
            <person name="Detter J.C."/>
            <person name="Han C."/>
            <person name="Land M."/>
            <person name="Hauser L."/>
            <person name="Markowitz V."/>
            <person name="Cheng J.-F."/>
            <person name="Hugenholtz P."/>
            <person name="Woyke T."/>
            <person name="Wu D."/>
            <person name="Tindall B."/>
            <person name="Brambilla E."/>
            <person name="Klenk H.-P."/>
            <person name="Eisen J.A."/>
        </authorList>
    </citation>
    <scope>NUCLEOTIDE SEQUENCE [LARGE SCALE GENOMIC DNA]</scope>
    <source>
        <strain evidence="7 8">DSM 19592</strain>
    </source>
</reference>
<name>I3C9L2_9FLAO</name>
<dbReference type="Proteomes" id="UP000004690">
    <property type="component" value="Unassembled WGS sequence"/>
</dbReference>
<comment type="similarity">
    <text evidence="6">Belongs to the HepT RNase toxin family.</text>
</comment>
<dbReference type="InterPro" id="IPR037038">
    <property type="entry name" value="HepT-like_sf"/>
</dbReference>